<keyword evidence="4 5" id="KW-0472">Membrane</keyword>
<comment type="caution">
    <text evidence="7">The sequence shown here is derived from an EMBL/GenBank/DDBJ whole genome shotgun (WGS) entry which is preliminary data.</text>
</comment>
<dbReference type="CDD" id="cd18577">
    <property type="entry name" value="ABC_6TM_Pgp_ABCB1_D1_like"/>
    <property type="match status" value="1"/>
</dbReference>
<dbReference type="SUPFAM" id="SSF90123">
    <property type="entry name" value="ABC transporter transmembrane region"/>
    <property type="match status" value="1"/>
</dbReference>
<gene>
    <name evidence="7" type="ORF">CEY00_Acc03760</name>
</gene>
<dbReference type="PROSITE" id="PS50929">
    <property type="entry name" value="ABC_TM1F"/>
    <property type="match status" value="1"/>
</dbReference>
<feature type="domain" description="ABC transmembrane type-1" evidence="6">
    <location>
        <begin position="79"/>
        <end position="270"/>
    </location>
</feature>
<dbReference type="GO" id="GO:0140359">
    <property type="term" value="F:ABC-type transporter activity"/>
    <property type="evidence" value="ECO:0007669"/>
    <property type="project" value="InterPro"/>
</dbReference>
<dbReference type="PANTHER" id="PTHR24222:SF52">
    <property type="entry name" value="ABC TRANSPORTER B FAMILY MEMBER 20-RELATED"/>
    <property type="match status" value="1"/>
</dbReference>
<feature type="transmembrane region" description="Helical" evidence="5">
    <location>
        <begin position="75"/>
        <end position="98"/>
    </location>
</feature>
<sequence length="280" mass="31309">MIISRGLFGWSGPHMRPHMQPLTPVLEVWEPPESPSPYRGTSAEAIPVEVEEEIEPPSAAVPFSRLFACADRFDWVLMAVGSLAAAAHGTALVMYLHYFAKIVNLLVHDYKDTRAVLFDEFSELTMTVVYIAVGVFAFGWIEVSSWILTGERQTTVIRTKYVEVLLNQDMSFFDTYGNNGDIVSQVLSDVLLIQSALSEKVGNYIHNMATFFSGLVIGFYNCWQIALITLATGPFIVAAGGISNIFLHRLAENIQDAYAEAASIAEQVFNYSYYSLHEWW</sequence>
<dbReference type="Pfam" id="PF00664">
    <property type="entry name" value="ABC_membrane"/>
    <property type="match status" value="1"/>
</dbReference>
<evidence type="ECO:0000313" key="8">
    <source>
        <dbReference type="Proteomes" id="UP000241394"/>
    </source>
</evidence>
<keyword evidence="3 5" id="KW-1133">Transmembrane helix</keyword>
<name>A0A2R6RTL4_ACTCC</name>
<dbReference type="Gene3D" id="1.20.1560.10">
    <property type="entry name" value="ABC transporter type 1, transmembrane domain"/>
    <property type="match status" value="1"/>
</dbReference>
<evidence type="ECO:0000256" key="1">
    <source>
        <dbReference type="ARBA" id="ARBA00004141"/>
    </source>
</evidence>
<dbReference type="InterPro" id="IPR011527">
    <property type="entry name" value="ABC1_TM_dom"/>
</dbReference>
<evidence type="ECO:0000259" key="6">
    <source>
        <dbReference type="PROSITE" id="PS50929"/>
    </source>
</evidence>
<dbReference type="Proteomes" id="UP000241394">
    <property type="component" value="Chromosome LG3"/>
</dbReference>
<comment type="subcellular location">
    <subcellularLocation>
        <location evidence="1">Membrane</location>
        <topology evidence="1">Multi-pass membrane protein</topology>
    </subcellularLocation>
</comment>
<evidence type="ECO:0000256" key="3">
    <source>
        <dbReference type="ARBA" id="ARBA00022989"/>
    </source>
</evidence>
<reference evidence="7 8" key="1">
    <citation type="submission" date="2017-07" db="EMBL/GenBank/DDBJ databases">
        <title>An improved, manually edited Actinidia chinensis var. chinensis (kiwifruit) genome highlights the challenges associated with draft genomes and gene prediction in plants.</title>
        <authorList>
            <person name="Pilkington S."/>
            <person name="Crowhurst R."/>
            <person name="Hilario E."/>
            <person name="Nardozza S."/>
            <person name="Fraser L."/>
            <person name="Peng Y."/>
            <person name="Gunaseelan K."/>
            <person name="Simpson R."/>
            <person name="Tahir J."/>
            <person name="Deroles S."/>
            <person name="Templeton K."/>
            <person name="Luo Z."/>
            <person name="Davy M."/>
            <person name="Cheng C."/>
            <person name="Mcneilage M."/>
            <person name="Scaglione D."/>
            <person name="Liu Y."/>
            <person name="Zhang Q."/>
            <person name="Datson P."/>
            <person name="De Silva N."/>
            <person name="Gardiner S."/>
            <person name="Bassett H."/>
            <person name="Chagne D."/>
            <person name="Mccallum J."/>
            <person name="Dzierzon H."/>
            <person name="Deng C."/>
            <person name="Wang Y.-Y."/>
            <person name="Barron N."/>
            <person name="Manako K."/>
            <person name="Bowen J."/>
            <person name="Foster T."/>
            <person name="Erridge Z."/>
            <person name="Tiffin H."/>
            <person name="Waite C."/>
            <person name="Davies K."/>
            <person name="Grierson E."/>
            <person name="Laing W."/>
            <person name="Kirk R."/>
            <person name="Chen X."/>
            <person name="Wood M."/>
            <person name="Montefiori M."/>
            <person name="Brummell D."/>
            <person name="Schwinn K."/>
            <person name="Catanach A."/>
            <person name="Fullerton C."/>
            <person name="Li D."/>
            <person name="Meiyalaghan S."/>
            <person name="Nieuwenhuizen N."/>
            <person name="Read N."/>
            <person name="Prakash R."/>
            <person name="Hunter D."/>
            <person name="Zhang H."/>
            <person name="Mckenzie M."/>
            <person name="Knabel M."/>
            <person name="Harris A."/>
            <person name="Allan A."/>
            <person name="Chen A."/>
            <person name="Janssen B."/>
            <person name="Plunkett B."/>
            <person name="Dwamena C."/>
            <person name="Voogd C."/>
            <person name="Leif D."/>
            <person name="Lafferty D."/>
            <person name="Souleyre E."/>
            <person name="Varkonyi-Gasic E."/>
            <person name="Gambi F."/>
            <person name="Hanley J."/>
            <person name="Yao J.-L."/>
            <person name="Cheung J."/>
            <person name="David K."/>
            <person name="Warren B."/>
            <person name="Marsh K."/>
            <person name="Snowden K."/>
            <person name="Lin-Wang K."/>
            <person name="Brian L."/>
            <person name="Martinez-Sanchez M."/>
            <person name="Wang M."/>
            <person name="Ileperuma N."/>
            <person name="Macnee N."/>
            <person name="Campin R."/>
            <person name="Mcatee P."/>
            <person name="Drummond R."/>
            <person name="Espley R."/>
            <person name="Ireland H."/>
            <person name="Wu R."/>
            <person name="Atkinson R."/>
            <person name="Karunairetnam S."/>
            <person name="Bulley S."/>
            <person name="Chunkath S."/>
            <person name="Hanley Z."/>
            <person name="Storey R."/>
            <person name="Thrimawithana A."/>
            <person name="Thomson S."/>
            <person name="David C."/>
            <person name="Testolin R."/>
        </authorList>
    </citation>
    <scope>NUCLEOTIDE SEQUENCE [LARGE SCALE GENOMIC DNA]</scope>
    <source>
        <strain evidence="8">cv. Red5</strain>
        <tissue evidence="7">Young leaf</tissue>
    </source>
</reference>
<evidence type="ECO:0000256" key="2">
    <source>
        <dbReference type="ARBA" id="ARBA00022692"/>
    </source>
</evidence>
<accession>A0A2R6RTL4</accession>
<dbReference type="PANTHER" id="PTHR24222">
    <property type="entry name" value="ABC TRANSPORTER B FAMILY"/>
    <property type="match status" value="1"/>
</dbReference>
<dbReference type="GO" id="GO:0005524">
    <property type="term" value="F:ATP binding"/>
    <property type="evidence" value="ECO:0007669"/>
    <property type="project" value="InterPro"/>
</dbReference>
<dbReference type="InParanoid" id="A0A2R6RTL4"/>
<dbReference type="STRING" id="1590841.A0A2R6RTL4"/>
<evidence type="ECO:0000256" key="5">
    <source>
        <dbReference type="SAM" id="Phobius"/>
    </source>
</evidence>
<dbReference type="AlphaFoldDB" id="A0A2R6RTL4"/>
<keyword evidence="8" id="KW-1185">Reference proteome</keyword>
<reference evidence="8" key="2">
    <citation type="journal article" date="2018" name="BMC Genomics">
        <title>A manually annotated Actinidia chinensis var. chinensis (kiwifruit) genome highlights the challenges associated with draft genomes and gene prediction in plants.</title>
        <authorList>
            <person name="Pilkington S.M."/>
            <person name="Crowhurst R."/>
            <person name="Hilario E."/>
            <person name="Nardozza S."/>
            <person name="Fraser L."/>
            <person name="Peng Y."/>
            <person name="Gunaseelan K."/>
            <person name="Simpson R."/>
            <person name="Tahir J."/>
            <person name="Deroles S.C."/>
            <person name="Templeton K."/>
            <person name="Luo Z."/>
            <person name="Davy M."/>
            <person name="Cheng C."/>
            <person name="McNeilage M."/>
            <person name="Scaglione D."/>
            <person name="Liu Y."/>
            <person name="Zhang Q."/>
            <person name="Datson P."/>
            <person name="De Silva N."/>
            <person name="Gardiner S.E."/>
            <person name="Bassett H."/>
            <person name="Chagne D."/>
            <person name="McCallum J."/>
            <person name="Dzierzon H."/>
            <person name="Deng C."/>
            <person name="Wang Y.Y."/>
            <person name="Barron L."/>
            <person name="Manako K."/>
            <person name="Bowen J."/>
            <person name="Foster T.M."/>
            <person name="Erridge Z.A."/>
            <person name="Tiffin H."/>
            <person name="Waite C.N."/>
            <person name="Davies K.M."/>
            <person name="Grierson E.P."/>
            <person name="Laing W.A."/>
            <person name="Kirk R."/>
            <person name="Chen X."/>
            <person name="Wood M."/>
            <person name="Montefiori M."/>
            <person name="Brummell D.A."/>
            <person name="Schwinn K.E."/>
            <person name="Catanach A."/>
            <person name="Fullerton C."/>
            <person name="Li D."/>
            <person name="Meiyalaghan S."/>
            <person name="Nieuwenhuizen N."/>
            <person name="Read N."/>
            <person name="Prakash R."/>
            <person name="Hunter D."/>
            <person name="Zhang H."/>
            <person name="McKenzie M."/>
            <person name="Knabel M."/>
            <person name="Harris A."/>
            <person name="Allan A.C."/>
            <person name="Gleave A."/>
            <person name="Chen A."/>
            <person name="Janssen B.J."/>
            <person name="Plunkett B."/>
            <person name="Ampomah-Dwamena C."/>
            <person name="Voogd C."/>
            <person name="Leif D."/>
            <person name="Lafferty D."/>
            <person name="Souleyre E.J.F."/>
            <person name="Varkonyi-Gasic E."/>
            <person name="Gambi F."/>
            <person name="Hanley J."/>
            <person name="Yao J.L."/>
            <person name="Cheung J."/>
            <person name="David K.M."/>
            <person name="Warren B."/>
            <person name="Marsh K."/>
            <person name="Snowden K.C."/>
            <person name="Lin-Wang K."/>
            <person name="Brian L."/>
            <person name="Martinez-Sanchez M."/>
            <person name="Wang M."/>
            <person name="Ileperuma N."/>
            <person name="Macnee N."/>
            <person name="Campin R."/>
            <person name="McAtee P."/>
            <person name="Drummond R.S.M."/>
            <person name="Espley R.V."/>
            <person name="Ireland H.S."/>
            <person name="Wu R."/>
            <person name="Atkinson R.G."/>
            <person name="Karunairetnam S."/>
            <person name="Bulley S."/>
            <person name="Chunkath S."/>
            <person name="Hanley Z."/>
            <person name="Storey R."/>
            <person name="Thrimawithana A.H."/>
            <person name="Thomson S."/>
            <person name="David C."/>
            <person name="Testolin R."/>
            <person name="Huang H."/>
            <person name="Hellens R.P."/>
            <person name="Schaffer R.J."/>
        </authorList>
    </citation>
    <scope>NUCLEOTIDE SEQUENCE [LARGE SCALE GENOMIC DNA]</scope>
    <source>
        <strain evidence="8">cv. Red5</strain>
    </source>
</reference>
<dbReference type="InterPro" id="IPR039421">
    <property type="entry name" value="Type_1_exporter"/>
</dbReference>
<dbReference type="EMBL" id="NKQK01000003">
    <property type="protein sequence ID" value="PSS33372.1"/>
    <property type="molecule type" value="Genomic_DNA"/>
</dbReference>
<organism evidence="7 8">
    <name type="scientific">Actinidia chinensis var. chinensis</name>
    <name type="common">Chinese soft-hair kiwi</name>
    <dbReference type="NCBI Taxonomy" id="1590841"/>
    <lineage>
        <taxon>Eukaryota</taxon>
        <taxon>Viridiplantae</taxon>
        <taxon>Streptophyta</taxon>
        <taxon>Embryophyta</taxon>
        <taxon>Tracheophyta</taxon>
        <taxon>Spermatophyta</taxon>
        <taxon>Magnoliopsida</taxon>
        <taxon>eudicotyledons</taxon>
        <taxon>Gunneridae</taxon>
        <taxon>Pentapetalae</taxon>
        <taxon>asterids</taxon>
        <taxon>Ericales</taxon>
        <taxon>Actinidiaceae</taxon>
        <taxon>Actinidia</taxon>
    </lineage>
</organism>
<feature type="transmembrane region" description="Helical" evidence="5">
    <location>
        <begin position="127"/>
        <end position="148"/>
    </location>
</feature>
<evidence type="ECO:0000256" key="4">
    <source>
        <dbReference type="ARBA" id="ARBA00023136"/>
    </source>
</evidence>
<keyword evidence="2 5" id="KW-0812">Transmembrane</keyword>
<dbReference type="InterPro" id="IPR036640">
    <property type="entry name" value="ABC1_TM_sf"/>
</dbReference>
<feature type="transmembrane region" description="Helical" evidence="5">
    <location>
        <begin position="226"/>
        <end position="247"/>
    </location>
</feature>
<dbReference type="GO" id="GO:0005886">
    <property type="term" value="C:plasma membrane"/>
    <property type="evidence" value="ECO:0007669"/>
    <property type="project" value="TreeGrafter"/>
</dbReference>
<evidence type="ECO:0000313" key="7">
    <source>
        <dbReference type="EMBL" id="PSS33372.1"/>
    </source>
</evidence>
<feature type="transmembrane region" description="Helical" evidence="5">
    <location>
        <begin position="201"/>
        <end position="220"/>
    </location>
</feature>
<dbReference type="OMA" id="NNDACAY"/>
<protein>
    <submittedName>
        <fullName evidence="7">ABC transporter B family member 6 like</fullName>
    </submittedName>
</protein>
<proteinExistence type="predicted"/>
<dbReference type="Gramene" id="PSS33372">
    <property type="protein sequence ID" value="PSS33372"/>
    <property type="gene ID" value="CEY00_Acc03760"/>
</dbReference>
<dbReference type="OrthoDB" id="6500128at2759"/>